<evidence type="ECO:0000256" key="8">
    <source>
        <dbReference type="ARBA" id="ARBA00023299"/>
    </source>
</evidence>
<reference evidence="9" key="1">
    <citation type="submission" date="2013-08" db="EMBL/GenBank/DDBJ databases">
        <authorList>
            <person name="Mendez C."/>
            <person name="Richter M."/>
            <person name="Ferrer M."/>
            <person name="Sanchez J."/>
        </authorList>
    </citation>
    <scope>NUCLEOTIDE SEQUENCE</scope>
</reference>
<evidence type="ECO:0000256" key="2">
    <source>
        <dbReference type="ARBA" id="ARBA00005135"/>
    </source>
</evidence>
<evidence type="ECO:0000256" key="1">
    <source>
        <dbReference type="ARBA" id="ARBA00001946"/>
    </source>
</evidence>
<dbReference type="GO" id="GO:0006564">
    <property type="term" value="P:L-serine biosynthetic process"/>
    <property type="evidence" value="ECO:0007669"/>
    <property type="project" value="UniProtKB-KW"/>
</dbReference>
<dbReference type="InterPro" id="IPR050582">
    <property type="entry name" value="HAD-like_SerB"/>
</dbReference>
<comment type="cofactor">
    <cofactor evidence="1">
        <name>Mg(2+)</name>
        <dbReference type="ChEBI" id="CHEBI:18420"/>
    </cofactor>
</comment>
<dbReference type="EMBL" id="AUZZ01006678">
    <property type="protein sequence ID" value="EQD45604.1"/>
    <property type="molecule type" value="Genomic_DNA"/>
</dbReference>
<sequence length="196" mass="21804">WAAVHHYFHDHNADGLRDFLAGRIDDHEFIRRDVRIWQRHDPDLTLDLIDRILADVPLMPGAAALVDGLRAAGVRTAILSGGIDRLADRIGRELGIDMVLANGLRVDERRRLTGDGIVRVPIYGKEKVLEGLQHRLGVAPSETASIGNSEIDIGMFRRSRVGVAFLPADDAVRRAATHVVEEKDLARTLVLLDDFR</sequence>
<dbReference type="PANTHER" id="PTHR43344:SF2">
    <property type="entry name" value="PHOSPHOSERINE PHOSPHATASE"/>
    <property type="match status" value="1"/>
</dbReference>
<evidence type="ECO:0000256" key="4">
    <source>
        <dbReference type="ARBA" id="ARBA00022605"/>
    </source>
</evidence>
<organism evidence="9">
    <name type="scientific">mine drainage metagenome</name>
    <dbReference type="NCBI Taxonomy" id="410659"/>
    <lineage>
        <taxon>unclassified sequences</taxon>
        <taxon>metagenomes</taxon>
        <taxon>ecological metagenomes</taxon>
    </lineage>
</organism>
<evidence type="ECO:0000256" key="5">
    <source>
        <dbReference type="ARBA" id="ARBA00022723"/>
    </source>
</evidence>
<keyword evidence="6" id="KW-0378">Hydrolase</keyword>
<dbReference type="GO" id="GO:0005737">
    <property type="term" value="C:cytoplasm"/>
    <property type="evidence" value="ECO:0007669"/>
    <property type="project" value="TreeGrafter"/>
</dbReference>
<evidence type="ECO:0000256" key="6">
    <source>
        <dbReference type="ARBA" id="ARBA00022801"/>
    </source>
</evidence>
<protein>
    <recommendedName>
        <fullName evidence="3">phosphoserine phosphatase</fullName>
        <ecNumber evidence="3">3.1.3.3</ecNumber>
    </recommendedName>
</protein>
<dbReference type="InterPro" id="IPR036412">
    <property type="entry name" value="HAD-like_sf"/>
</dbReference>
<dbReference type="EC" id="3.1.3.3" evidence="3"/>
<dbReference type="GO" id="GO:0000287">
    <property type="term" value="F:magnesium ion binding"/>
    <property type="evidence" value="ECO:0007669"/>
    <property type="project" value="TreeGrafter"/>
</dbReference>
<dbReference type="SUPFAM" id="SSF56784">
    <property type="entry name" value="HAD-like"/>
    <property type="match status" value="1"/>
</dbReference>
<keyword evidence="8" id="KW-0718">Serine biosynthesis</keyword>
<reference evidence="9" key="2">
    <citation type="journal article" date="2014" name="ISME J.">
        <title>Microbial stratification in low pH oxic and suboxic macroscopic growths along an acid mine drainage.</title>
        <authorList>
            <person name="Mendez-Garcia C."/>
            <person name="Mesa V."/>
            <person name="Sprenger R.R."/>
            <person name="Richter M."/>
            <person name="Diez M.S."/>
            <person name="Solano J."/>
            <person name="Bargiela R."/>
            <person name="Golyshina O.V."/>
            <person name="Manteca A."/>
            <person name="Ramos J.L."/>
            <person name="Gallego J.R."/>
            <person name="Llorente I."/>
            <person name="Martins Dos Santos V.A."/>
            <person name="Jensen O.N."/>
            <person name="Pelaez A.I."/>
            <person name="Sanchez J."/>
            <person name="Ferrer M."/>
        </authorList>
    </citation>
    <scope>NUCLEOTIDE SEQUENCE</scope>
</reference>
<dbReference type="Pfam" id="PF12710">
    <property type="entry name" value="HAD"/>
    <property type="match status" value="1"/>
</dbReference>
<feature type="non-terminal residue" evidence="9">
    <location>
        <position position="1"/>
    </location>
</feature>
<dbReference type="GO" id="GO:0036424">
    <property type="term" value="F:L-phosphoserine phosphatase activity"/>
    <property type="evidence" value="ECO:0007669"/>
    <property type="project" value="TreeGrafter"/>
</dbReference>
<proteinExistence type="predicted"/>
<name>T1AY80_9ZZZZ</name>
<dbReference type="PANTHER" id="PTHR43344">
    <property type="entry name" value="PHOSPHOSERINE PHOSPHATASE"/>
    <property type="match status" value="1"/>
</dbReference>
<evidence type="ECO:0000256" key="7">
    <source>
        <dbReference type="ARBA" id="ARBA00022842"/>
    </source>
</evidence>
<evidence type="ECO:0000256" key="3">
    <source>
        <dbReference type="ARBA" id="ARBA00012640"/>
    </source>
</evidence>
<dbReference type="Gene3D" id="3.40.50.1000">
    <property type="entry name" value="HAD superfamily/HAD-like"/>
    <property type="match status" value="1"/>
</dbReference>
<comment type="pathway">
    <text evidence="2">Amino-acid biosynthesis; L-serine biosynthesis; L-serine from 3-phospho-D-glycerate: step 3/3.</text>
</comment>
<accession>T1AY80</accession>
<dbReference type="NCBIfam" id="TIGR01488">
    <property type="entry name" value="HAD-SF-IB"/>
    <property type="match status" value="1"/>
</dbReference>
<dbReference type="InterPro" id="IPR023214">
    <property type="entry name" value="HAD_sf"/>
</dbReference>
<keyword evidence="5" id="KW-0479">Metal-binding</keyword>
<gene>
    <name evidence="9" type="ORF">B2A_09245</name>
</gene>
<evidence type="ECO:0000313" key="9">
    <source>
        <dbReference type="EMBL" id="EQD45604.1"/>
    </source>
</evidence>
<comment type="caution">
    <text evidence="9">The sequence shown here is derived from an EMBL/GenBank/DDBJ whole genome shotgun (WGS) entry which is preliminary data.</text>
</comment>
<keyword evidence="4" id="KW-0028">Amino-acid biosynthesis</keyword>
<keyword evidence="7" id="KW-0460">Magnesium</keyword>
<dbReference type="AlphaFoldDB" id="T1AY80"/>